<reference evidence="4" key="1">
    <citation type="journal article" date="2019" name="Int. J. Syst. Evol. Microbiol.">
        <title>The Global Catalogue of Microorganisms (GCM) 10K type strain sequencing project: providing services to taxonomists for standard genome sequencing and annotation.</title>
        <authorList>
            <consortium name="The Broad Institute Genomics Platform"/>
            <consortium name="The Broad Institute Genome Sequencing Center for Infectious Disease"/>
            <person name="Wu L."/>
            <person name="Ma J."/>
        </authorList>
    </citation>
    <scope>NUCLEOTIDE SEQUENCE [LARGE SCALE GENOMIC DNA]</scope>
    <source>
        <strain evidence="4">KCTC 23701</strain>
    </source>
</reference>
<keyword evidence="1" id="KW-0812">Transmembrane</keyword>
<evidence type="ECO:0000256" key="1">
    <source>
        <dbReference type="SAM" id="Phobius"/>
    </source>
</evidence>
<name>A0ABQ3GV29_9NEIS</name>
<feature type="transmembrane region" description="Helical" evidence="1">
    <location>
        <begin position="299"/>
        <end position="318"/>
    </location>
</feature>
<evidence type="ECO:0000313" key="4">
    <source>
        <dbReference type="Proteomes" id="UP000604737"/>
    </source>
</evidence>
<feature type="transmembrane region" description="Helical" evidence="1">
    <location>
        <begin position="271"/>
        <end position="287"/>
    </location>
</feature>
<protein>
    <submittedName>
        <fullName evidence="3">Glycosyl transferase</fullName>
    </submittedName>
</protein>
<dbReference type="InterPro" id="IPR050834">
    <property type="entry name" value="Glycosyltransf_2"/>
</dbReference>
<proteinExistence type="predicted"/>
<evidence type="ECO:0000259" key="2">
    <source>
        <dbReference type="Pfam" id="PF00535"/>
    </source>
</evidence>
<dbReference type="InterPro" id="IPR029044">
    <property type="entry name" value="Nucleotide-diphossugar_trans"/>
</dbReference>
<dbReference type="InterPro" id="IPR001173">
    <property type="entry name" value="Glyco_trans_2-like"/>
</dbReference>
<dbReference type="PANTHER" id="PTHR43685">
    <property type="entry name" value="GLYCOSYLTRANSFERASE"/>
    <property type="match status" value="1"/>
</dbReference>
<evidence type="ECO:0000313" key="3">
    <source>
        <dbReference type="EMBL" id="GHD56384.1"/>
    </source>
</evidence>
<dbReference type="SUPFAM" id="SSF53448">
    <property type="entry name" value="Nucleotide-diphospho-sugar transferases"/>
    <property type="match status" value="1"/>
</dbReference>
<comment type="caution">
    <text evidence="3">The sequence shown here is derived from an EMBL/GenBank/DDBJ whole genome shotgun (WGS) entry which is preliminary data.</text>
</comment>
<gene>
    <name evidence="3" type="ORF">GCM10007350_03370</name>
</gene>
<dbReference type="Pfam" id="PF00535">
    <property type="entry name" value="Glycos_transf_2"/>
    <property type="match status" value="1"/>
</dbReference>
<accession>A0ABQ3GV29</accession>
<dbReference type="Proteomes" id="UP000604737">
    <property type="component" value="Unassembled WGS sequence"/>
</dbReference>
<dbReference type="PANTHER" id="PTHR43685:SF2">
    <property type="entry name" value="GLYCOSYLTRANSFERASE 2-LIKE DOMAIN-CONTAINING PROTEIN"/>
    <property type="match status" value="1"/>
</dbReference>
<keyword evidence="1" id="KW-0472">Membrane</keyword>
<keyword evidence="1" id="KW-1133">Transmembrane helix</keyword>
<keyword evidence="3" id="KW-0808">Transferase</keyword>
<dbReference type="Gene3D" id="3.90.550.10">
    <property type="entry name" value="Spore Coat Polysaccharide Biosynthesis Protein SpsA, Chain A"/>
    <property type="match status" value="1"/>
</dbReference>
<dbReference type="CDD" id="cd00761">
    <property type="entry name" value="Glyco_tranf_GTA_type"/>
    <property type="match status" value="1"/>
</dbReference>
<dbReference type="EMBL" id="BMYO01000001">
    <property type="protein sequence ID" value="GHD56384.1"/>
    <property type="molecule type" value="Genomic_DNA"/>
</dbReference>
<sequence>MTPMLSILIKTYNEEAKIAATLDAALAALAEVDGETELIVADSRSTDRTVAIAAAYPGVRIVQLSEPAHRGCGAGVQLGFQFALGEFVYLLDGDMQLQPGYLPQAMAALHADPGLGGVAGYLEDTTFHSQIDQIRARNKLSATEGDVPHLNGGGLYRRTAIVAAGGYAGDRNLKAYEEADLGMRLKAAGYRLRRIPVPAVRHTGHAVGTLTLLARHWRSGRAMAAGVLLRGAVGQPWFVDALLSQRFAIAVLGIWGGGTLGALLLGSPVPLLTATGLLLALASVLALRKRSVVHAAISLSHWHYAALAVLIGLAYARVAPVLPLPATELTRS</sequence>
<organism evidence="3 4">
    <name type="scientific">Jeongeupia chitinilytica</name>
    <dbReference type="NCBI Taxonomy" id="1041641"/>
    <lineage>
        <taxon>Bacteria</taxon>
        <taxon>Pseudomonadati</taxon>
        <taxon>Pseudomonadota</taxon>
        <taxon>Betaproteobacteria</taxon>
        <taxon>Neisseriales</taxon>
        <taxon>Chitinibacteraceae</taxon>
        <taxon>Jeongeupia</taxon>
    </lineage>
</organism>
<keyword evidence="4" id="KW-1185">Reference proteome</keyword>
<dbReference type="GO" id="GO:0016740">
    <property type="term" value="F:transferase activity"/>
    <property type="evidence" value="ECO:0007669"/>
    <property type="project" value="UniProtKB-KW"/>
</dbReference>
<feature type="domain" description="Glycosyltransferase 2-like" evidence="2">
    <location>
        <begin position="6"/>
        <end position="126"/>
    </location>
</feature>